<comment type="caution">
    <text evidence="2">The sequence shown here is derived from an EMBL/GenBank/DDBJ whole genome shotgun (WGS) entry which is preliminary data.</text>
</comment>
<protein>
    <submittedName>
        <fullName evidence="2">Uncharacterized protein</fullName>
    </submittedName>
</protein>
<reference evidence="2" key="1">
    <citation type="journal article" date="2023" name="Mol. Phylogenet. Evol.">
        <title>Genome-scale phylogeny and comparative genomics of the fungal order Sordariales.</title>
        <authorList>
            <person name="Hensen N."/>
            <person name="Bonometti L."/>
            <person name="Westerberg I."/>
            <person name="Brannstrom I.O."/>
            <person name="Guillou S."/>
            <person name="Cros-Aarteil S."/>
            <person name="Calhoun S."/>
            <person name="Haridas S."/>
            <person name="Kuo A."/>
            <person name="Mondo S."/>
            <person name="Pangilinan J."/>
            <person name="Riley R."/>
            <person name="LaButti K."/>
            <person name="Andreopoulos B."/>
            <person name="Lipzen A."/>
            <person name="Chen C."/>
            <person name="Yan M."/>
            <person name="Daum C."/>
            <person name="Ng V."/>
            <person name="Clum A."/>
            <person name="Steindorff A."/>
            <person name="Ohm R.A."/>
            <person name="Martin F."/>
            <person name="Silar P."/>
            <person name="Natvig D.O."/>
            <person name="Lalanne C."/>
            <person name="Gautier V."/>
            <person name="Ament-Velasquez S.L."/>
            <person name="Kruys A."/>
            <person name="Hutchinson M.I."/>
            <person name="Powell A.J."/>
            <person name="Barry K."/>
            <person name="Miller A.N."/>
            <person name="Grigoriev I.V."/>
            <person name="Debuchy R."/>
            <person name="Gladieux P."/>
            <person name="Hiltunen Thoren M."/>
            <person name="Johannesson H."/>
        </authorList>
    </citation>
    <scope>NUCLEOTIDE SEQUENCE</scope>
    <source>
        <strain evidence="2">CBS 118394</strain>
    </source>
</reference>
<gene>
    <name evidence="2" type="ORF">B0H66DRAFT_594247</name>
</gene>
<name>A0AAE0HUX7_9PEZI</name>
<sequence length="282" mass="32544">MDLLVHDPTSIQCLRRTSRIFLRLFSSRTHALSLGPPRSRIETPRDRIVAIRTHRVPPEASRHAKERAISLTPNLRQPLRALLEQDASQRLCFDCCDQATRWLWHDDKRERHKKLTTTFKFCSRCGVRYRLAYFPRAQRSLGVDTIVCIGHEGAVRLCEHKAVRWETVVNAAFRLRSSHGDDDSQQQRRRTMLLLDRCNHPSHFPTHHHHSNSSPGGKKMKAKKNLERVRPSAYMVAQRGKEAGMYTAVRVVLRWGAHLLVPDDDDDRDKGVTPAEMTSLLK</sequence>
<dbReference type="AlphaFoldDB" id="A0AAE0HUX7"/>
<feature type="region of interest" description="Disordered" evidence="1">
    <location>
        <begin position="201"/>
        <end position="223"/>
    </location>
</feature>
<proteinExistence type="predicted"/>
<evidence type="ECO:0000256" key="1">
    <source>
        <dbReference type="SAM" id="MobiDB-lite"/>
    </source>
</evidence>
<dbReference type="Proteomes" id="UP001283341">
    <property type="component" value="Unassembled WGS sequence"/>
</dbReference>
<keyword evidence="3" id="KW-1185">Reference proteome</keyword>
<evidence type="ECO:0000313" key="2">
    <source>
        <dbReference type="EMBL" id="KAK3313333.1"/>
    </source>
</evidence>
<dbReference type="EMBL" id="JAUEDM010000007">
    <property type="protein sequence ID" value="KAK3313333.1"/>
    <property type="molecule type" value="Genomic_DNA"/>
</dbReference>
<organism evidence="2 3">
    <name type="scientific">Apodospora peruviana</name>
    <dbReference type="NCBI Taxonomy" id="516989"/>
    <lineage>
        <taxon>Eukaryota</taxon>
        <taxon>Fungi</taxon>
        <taxon>Dikarya</taxon>
        <taxon>Ascomycota</taxon>
        <taxon>Pezizomycotina</taxon>
        <taxon>Sordariomycetes</taxon>
        <taxon>Sordariomycetidae</taxon>
        <taxon>Sordariales</taxon>
        <taxon>Lasiosphaeriaceae</taxon>
        <taxon>Apodospora</taxon>
    </lineage>
</organism>
<reference evidence="2" key="2">
    <citation type="submission" date="2023-06" db="EMBL/GenBank/DDBJ databases">
        <authorList>
            <consortium name="Lawrence Berkeley National Laboratory"/>
            <person name="Haridas S."/>
            <person name="Hensen N."/>
            <person name="Bonometti L."/>
            <person name="Westerberg I."/>
            <person name="Brannstrom I.O."/>
            <person name="Guillou S."/>
            <person name="Cros-Aarteil S."/>
            <person name="Calhoun S."/>
            <person name="Kuo A."/>
            <person name="Mondo S."/>
            <person name="Pangilinan J."/>
            <person name="Riley R."/>
            <person name="Labutti K."/>
            <person name="Andreopoulos B."/>
            <person name="Lipzen A."/>
            <person name="Chen C."/>
            <person name="Yanf M."/>
            <person name="Daum C."/>
            <person name="Ng V."/>
            <person name="Clum A."/>
            <person name="Steindorff A."/>
            <person name="Ohm R."/>
            <person name="Martin F."/>
            <person name="Silar P."/>
            <person name="Natvig D."/>
            <person name="Lalanne C."/>
            <person name="Gautier V."/>
            <person name="Ament-Velasquez S.L."/>
            <person name="Kruys A."/>
            <person name="Hutchinson M.I."/>
            <person name="Powell A.J."/>
            <person name="Barry K."/>
            <person name="Miller A.N."/>
            <person name="Grigoriev I.V."/>
            <person name="Debuchy R."/>
            <person name="Gladieux P."/>
            <person name="Thoren M.H."/>
            <person name="Johannesson H."/>
        </authorList>
    </citation>
    <scope>NUCLEOTIDE SEQUENCE</scope>
    <source>
        <strain evidence="2">CBS 118394</strain>
    </source>
</reference>
<feature type="region of interest" description="Disordered" evidence="1">
    <location>
        <begin position="263"/>
        <end position="282"/>
    </location>
</feature>
<evidence type="ECO:0000313" key="3">
    <source>
        <dbReference type="Proteomes" id="UP001283341"/>
    </source>
</evidence>
<accession>A0AAE0HUX7</accession>